<organism evidence="5 6">
    <name type="scientific">Candidatus Avidehalobacter gallistercoris</name>
    <dbReference type="NCBI Taxonomy" id="2840694"/>
    <lineage>
        <taxon>Bacteria</taxon>
        <taxon>Bacillati</taxon>
        <taxon>Bacillota</taxon>
        <taxon>Clostridia</taxon>
        <taxon>Eubacteriales</taxon>
        <taxon>Peptococcaceae</taxon>
        <taxon>Peptococcaceae incertae sedis</taxon>
        <taxon>Candidatus Avidehalobacter</taxon>
    </lineage>
</organism>
<comment type="catalytic activity">
    <reaction evidence="4">
        <text>Endopeptidase action with P4 Glu or Asp, P1 preferably Glu &gt; Asp, P1' hydrophobic and P2' Ala.</text>
        <dbReference type="EC" id="3.4.24.78"/>
    </reaction>
</comment>
<dbReference type="EMBL" id="DVMH01000009">
    <property type="protein sequence ID" value="HIU09895.1"/>
    <property type="molecule type" value="Genomic_DNA"/>
</dbReference>
<dbReference type="AlphaFoldDB" id="A0A9D1HIV7"/>
<comment type="similarity">
    <text evidence="4">Belongs to the peptidase A25 family.</text>
</comment>
<dbReference type="GO" id="GO:0004222">
    <property type="term" value="F:metalloendopeptidase activity"/>
    <property type="evidence" value="ECO:0007669"/>
    <property type="project" value="UniProtKB-UniRule"/>
</dbReference>
<dbReference type="InterPro" id="IPR005080">
    <property type="entry name" value="Peptidase_A25"/>
</dbReference>
<reference evidence="5" key="1">
    <citation type="submission" date="2020-10" db="EMBL/GenBank/DDBJ databases">
        <authorList>
            <person name="Gilroy R."/>
        </authorList>
    </citation>
    <scope>NUCLEOTIDE SEQUENCE</scope>
    <source>
        <strain evidence="5">2830</strain>
    </source>
</reference>
<feature type="propeptide" id="PRO_5039774975" evidence="4">
    <location>
        <begin position="1"/>
        <end position="17"/>
    </location>
</feature>
<dbReference type="GO" id="GO:0009847">
    <property type="term" value="P:spore germination"/>
    <property type="evidence" value="ECO:0007669"/>
    <property type="project" value="UniProtKB-UniRule"/>
</dbReference>
<comment type="caution">
    <text evidence="5">The sequence shown here is derived from an EMBL/GenBank/DDBJ whole genome shotgun (WGS) entry which is preliminary data.</text>
</comment>
<dbReference type="GO" id="GO:0006508">
    <property type="term" value="P:proteolysis"/>
    <property type="evidence" value="ECO:0007669"/>
    <property type="project" value="UniProtKB-UniRule"/>
</dbReference>
<dbReference type="EC" id="3.4.24.78" evidence="4"/>
<dbReference type="HAMAP" id="MF_00626">
    <property type="entry name" value="Germination_prot"/>
    <property type="match status" value="1"/>
</dbReference>
<evidence type="ECO:0000313" key="6">
    <source>
        <dbReference type="Proteomes" id="UP000824124"/>
    </source>
</evidence>
<dbReference type="Pfam" id="PF03418">
    <property type="entry name" value="Peptidase_A25"/>
    <property type="match status" value="1"/>
</dbReference>
<keyword evidence="1 4" id="KW-0645">Protease</keyword>
<name>A0A9D1HIV7_9FIRM</name>
<comment type="function">
    <text evidence="4">Initiates the rapid degradation of small, acid-soluble proteins during spore germination.</text>
</comment>
<feature type="chain" id="PRO_5039774976" description="Germination protease" evidence="4">
    <location>
        <begin position="18"/>
        <end position="323"/>
    </location>
</feature>
<evidence type="ECO:0000313" key="5">
    <source>
        <dbReference type="EMBL" id="HIU09895.1"/>
    </source>
</evidence>
<evidence type="ECO:0000256" key="1">
    <source>
        <dbReference type="ARBA" id="ARBA00022670"/>
    </source>
</evidence>
<comment type="PTM">
    <text evidence="4">Autoproteolytically processed. The inactive tetrameric zymogen termed p46 autoprocesses to a smaller form termed p41, which is active only during spore germination.</text>
</comment>
<reference evidence="5" key="2">
    <citation type="journal article" date="2021" name="PeerJ">
        <title>Extensive microbial diversity within the chicken gut microbiome revealed by metagenomics and culture.</title>
        <authorList>
            <person name="Gilroy R."/>
            <person name="Ravi A."/>
            <person name="Getino M."/>
            <person name="Pursley I."/>
            <person name="Horton D.L."/>
            <person name="Alikhan N.F."/>
            <person name="Baker D."/>
            <person name="Gharbi K."/>
            <person name="Hall N."/>
            <person name="Watson M."/>
            <person name="Adriaenssens E.M."/>
            <person name="Foster-Nyarko E."/>
            <person name="Jarju S."/>
            <person name="Secka A."/>
            <person name="Antonio M."/>
            <person name="Oren A."/>
            <person name="Chaudhuri R.R."/>
            <person name="La Ragione R."/>
            <person name="Hildebrand F."/>
            <person name="Pallen M.J."/>
        </authorList>
    </citation>
    <scope>NUCLEOTIDE SEQUENCE</scope>
    <source>
        <strain evidence="5">2830</strain>
    </source>
</reference>
<keyword evidence="3 4" id="KW-0865">Zymogen</keyword>
<dbReference type="SUPFAM" id="SSF53163">
    <property type="entry name" value="HybD-like"/>
    <property type="match status" value="1"/>
</dbReference>
<accession>A0A9D1HIV7</accession>
<evidence type="ECO:0000256" key="4">
    <source>
        <dbReference type="HAMAP-Rule" id="MF_00626"/>
    </source>
</evidence>
<protein>
    <recommendedName>
        <fullName evidence="4">Germination protease</fullName>
        <ecNumber evidence="4">3.4.24.78</ecNumber>
    </recommendedName>
    <alternativeName>
        <fullName evidence="4">GPR endopeptidase</fullName>
    </alternativeName>
    <alternativeName>
        <fullName evidence="4">Germination proteinase</fullName>
    </alternativeName>
    <alternativeName>
        <fullName evidence="4">Spore protease</fullName>
    </alternativeName>
</protein>
<dbReference type="Gene3D" id="3.40.50.1450">
    <property type="entry name" value="HybD-like"/>
    <property type="match status" value="1"/>
</dbReference>
<gene>
    <name evidence="4" type="primary">gpr</name>
    <name evidence="5" type="ORF">IAB00_01360</name>
</gene>
<keyword evidence="2 4" id="KW-0378">Hydrolase</keyword>
<dbReference type="NCBIfam" id="TIGR01441">
    <property type="entry name" value="GPR"/>
    <property type="match status" value="1"/>
</dbReference>
<dbReference type="Proteomes" id="UP000824124">
    <property type="component" value="Unassembled WGS sequence"/>
</dbReference>
<dbReference type="InterPro" id="IPR023430">
    <property type="entry name" value="Pept_HybD-like_dom_sf"/>
</dbReference>
<sequence length="323" mass="34352">MQKNYNARLLAEARSLDMAIEAHSLLKGDGDVELEGVRHSEREFKCGKTVTIEILNKQGAKTLGRDIGHYITIELPGIHEADAASLIEPASAEIAKVLAKMLPRFEAGDARPILLAGLGNFQTTADAIGPRVISHIQPTNHFFRREFASEIRPVAAITPGVVGNTGVETAALIKGVAGEIDPAALVVIDALAARSIGGVMSSIQICDTGIRPGSGVQNHRRAINREYLGVPVLAVGIPTVVQAQSIIRESASLCLMELDVNRADLPEQVAEQMLSPFEHNLVMTPKEADELVPLASLIIAAGITRALHPGASDGSFAEYMQGV</sequence>
<evidence type="ECO:0000256" key="3">
    <source>
        <dbReference type="ARBA" id="ARBA00023145"/>
    </source>
</evidence>
<comment type="subunit">
    <text evidence="4">Homotetramer.</text>
</comment>
<proteinExistence type="inferred from homology"/>
<evidence type="ECO:0000256" key="2">
    <source>
        <dbReference type="ARBA" id="ARBA00022801"/>
    </source>
</evidence>